<feature type="coiled-coil region" evidence="1">
    <location>
        <begin position="4"/>
        <end position="31"/>
    </location>
</feature>
<organism evidence="2 3">
    <name type="scientific">Meloidogyne enterolobii</name>
    <name type="common">Root-knot nematode worm</name>
    <name type="synonym">Meloidogyne mayaguensis</name>
    <dbReference type="NCBI Taxonomy" id="390850"/>
    <lineage>
        <taxon>Eukaryota</taxon>
        <taxon>Metazoa</taxon>
        <taxon>Ecdysozoa</taxon>
        <taxon>Nematoda</taxon>
        <taxon>Chromadorea</taxon>
        <taxon>Rhabditida</taxon>
        <taxon>Tylenchina</taxon>
        <taxon>Tylenchomorpha</taxon>
        <taxon>Tylenchoidea</taxon>
        <taxon>Meloidogynidae</taxon>
        <taxon>Meloidogyninae</taxon>
        <taxon>Meloidogyne</taxon>
    </lineage>
</organism>
<dbReference type="AlphaFoldDB" id="A0A6V7TVF9"/>
<dbReference type="EMBL" id="CAJEWN010000017">
    <property type="protein sequence ID" value="CAD2136036.1"/>
    <property type="molecule type" value="Genomic_DNA"/>
</dbReference>
<name>A0A6V7TVF9_MELEN</name>
<dbReference type="Proteomes" id="UP000580250">
    <property type="component" value="Unassembled WGS sequence"/>
</dbReference>
<evidence type="ECO:0000313" key="3">
    <source>
        <dbReference type="Proteomes" id="UP000580250"/>
    </source>
</evidence>
<accession>A0A6V7TVF9</accession>
<reference evidence="2 3" key="1">
    <citation type="submission" date="2020-08" db="EMBL/GenBank/DDBJ databases">
        <authorList>
            <person name="Koutsovoulos G."/>
            <person name="Danchin GJ E."/>
        </authorList>
    </citation>
    <scope>NUCLEOTIDE SEQUENCE [LARGE SCALE GENOMIC DNA]</scope>
</reference>
<proteinExistence type="predicted"/>
<gene>
    <name evidence="2" type="ORF">MENT_LOCUS4941</name>
</gene>
<sequence length="145" mass="17706">MDLRQFFREKLNFLDKERKEQQNRMLQQEKKFDYNVRAVHLEEMLVWKELSDERQASAPEILINMKLEELMKKCLKAREKSLETFQLLTKVKDDAIKFMRSTIQSHSEELKVSKEQWKEKMESVREKTIKKLAKEKMEKWVKILI</sequence>
<comment type="caution">
    <text evidence="2">The sequence shown here is derived from an EMBL/GenBank/DDBJ whole genome shotgun (WGS) entry which is preliminary data.</text>
</comment>
<protein>
    <submittedName>
        <fullName evidence="2">Uncharacterized protein</fullName>
    </submittedName>
</protein>
<evidence type="ECO:0000313" key="2">
    <source>
        <dbReference type="EMBL" id="CAD2136036.1"/>
    </source>
</evidence>
<keyword evidence="1" id="KW-0175">Coiled coil</keyword>
<dbReference type="OrthoDB" id="18884at2759"/>
<evidence type="ECO:0000256" key="1">
    <source>
        <dbReference type="SAM" id="Coils"/>
    </source>
</evidence>